<keyword evidence="11 14" id="KW-0503">Monooxygenase</keyword>
<dbReference type="CDD" id="cd11056">
    <property type="entry name" value="CYP6-like"/>
    <property type="match status" value="1"/>
</dbReference>
<gene>
    <name evidence="17" type="primary">LOC108734374</name>
</gene>
<keyword evidence="12 15" id="KW-0472">Membrane</keyword>
<keyword evidence="15" id="KW-0812">Transmembrane</keyword>
<evidence type="ECO:0000256" key="12">
    <source>
        <dbReference type="ARBA" id="ARBA00023136"/>
    </source>
</evidence>
<keyword evidence="15" id="KW-1133">Transmembrane helix</keyword>
<dbReference type="GO" id="GO:0016705">
    <property type="term" value="F:oxidoreductase activity, acting on paired donors, with incorporation or reduction of molecular oxygen"/>
    <property type="evidence" value="ECO:0007669"/>
    <property type="project" value="InterPro"/>
</dbReference>
<evidence type="ECO:0000256" key="2">
    <source>
        <dbReference type="ARBA" id="ARBA00004174"/>
    </source>
</evidence>
<keyword evidence="9 14" id="KW-0560">Oxidoreductase</keyword>
<evidence type="ECO:0000256" key="3">
    <source>
        <dbReference type="ARBA" id="ARBA00004406"/>
    </source>
</evidence>
<dbReference type="KEGG" id="apln:108734374"/>
<dbReference type="GO" id="GO:0020037">
    <property type="term" value="F:heme binding"/>
    <property type="evidence" value="ECO:0007669"/>
    <property type="project" value="InterPro"/>
</dbReference>
<dbReference type="PANTHER" id="PTHR24292:SF100">
    <property type="entry name" value="CYTOCHROME P450 6A16, ISOFORM B-RELATED"/>
    <property type="match status" value="1"/>
</dbReference>
<keyword evidence="6 13" id="KW-0479">Metal-binding</keyword>
<dbReference type="STRING" id="224129.A0A1W4WBP7"/>
<comment type="cofactor">
    <cofactor evidence="1 13">
        <name>heme</name>
        <dbReference type="ChEBI" id="CHEBI:30413"/>
    </cofactor>
</comment>
<evidence type="ECO:0000256" key="8">
    <source>
        <dbReference type="ARBA" id="ARBA00022848"/>
    </source>
</evidence>
<dbReference type="InterPro" id="IPR001128">
    <property type="entry name" value="Cyt_P450"/>
</dbReference>
<dbReference type="InterPro" id="IPR050476">
    <property type="entry name" value="Insect_CytP450_Detox"/>
</dbReference>
<dbReference type="GO" id="GO:0004497">
    <property type="term" value="F:monooxygenase activity"/>
    <property type="evidence" value="ECO:0007669"/>
    <property type="project" value="UniProtKB-KW"/>
</dbReference>
<evidence type="ECO:0000256" key="7">
    <source>
        <dbReference type="ARBA" id="ARBA00022824"/>
    </source>
</evidence>
<reference evidence="17" key="1">
    <citation type="submission" date="2025-08" db="UniProtKB">
        <authorList>
            <consortium name="RefSeq"/>
        </authorList>
    </citation>
    <scope>IDENTIFICATION</scope>
    <source>
        <tissue evidence="17">Entire body</tissue>
    </source>
</reference>
<keyword evidence="7" id="KW-0256">Endoplasmic reticulum</keyword>
<dbReference type="InterPro" id="IPR017972">
    <property type="entry name" value="Cyt_P450_CS"/>
</dbReference>
<feature type="binding site" description="axial binding residue" evidence="13">
    <location>
        <position position="456"/>
    </location>
    <ligand>
        <name>heme</name>
        <dbReference type="ChEBI" id="CHEBI:30413"/>
    </ligand>
    <ligandPart>
        <name>Fe</name>
        <dbReference type="ChEBI" id="CHEBI:18248"/>
    </ligandPart>
</feature>
<dbReference type="FunFam" id="1.10.630.10:FF:000042">
    <property type="entry name" value="Cytochrome P450"/>
    <property type="match status" value="1"/>
</dbReference>
<proteinExistence type="inferred from homology"/>
<evidence type="ECO:0000256" key="11">
    <source>
        <dbReference type="ARBA" id="ARBA00023033"/>
    </source>
</evidence>
<comment type="similarity">
    <text evidence="4 14">Belongs to the cytochrome P450 family.</text>
</comment>
<dbReference type="Pfam" id="PF00067">
    <property type="entry name" value="p450"/>
    <property type="match status" value="1"/>
</dbReference>
<evidence type="ECO:0000256" key="4">
    <source>
        <dbReference type="ARBA" id="ARBA00010617"/>
    </source>
</evidence>
<dbReference type="RefSeq" id="XP_018321414.1">
    <property type="nucleotide sequence ID" value="XM_018465912.2"/>
</dbReference>
<dbReference type="InterPro" id="IPR036396">
    <property type="entry name" value="Cyt_P450_sf"/>
</dbReference>
<organism evidence="16 17">
    <name type="scientific">Agrilus planipennis</name>
    <name type="common">Emerald ash borer</name>
    <name type="synonym">Agrilus marcopoli</name>
    <dbReference type="NCBI Taxonomy" id="224129"/>
    <lineage>
        <taxon>Eukaryota</taxon>
        <taxon>Metazoa</taxon>
        <taxon>Ecdysozoa</taxon>
        <taxon>Arthropoda</taxon>
        <taxon>Hexapoda</taxon>
        <taxon>Insecta</taxon>
        <taxon>Pterygota</taxon>
        <taxon>Neoptera</taxon>
        <taxon>Endopterygota</taxon>
        <taxon>Coleoptera</taxon>
        <taxon>Polyphaga</taxon>
        <taxon>Elateriformia</taxon>
        <taxon>Buprestoidea</taxon>
        <taxon>Buprestidae</taxon>
        <taxon>Agrilinae</taxon>
        <taxon>Agrilus</taxon>
    </lineage>
</organism>
<feature type="transmembrane region" description="Helical" evidence="15">
    <location>
        <begin position="6"/>
        <end position="23"/>
    </location>
</feature>
<evidence type="ECO:0000256" key="15">
    <source>
        <dbReference type="SAM" id="Phobius"/>
    </source>
</evidence>
<dbReference type="GO" id="GO:0005789">
    <property type="term" value="C:endoplasmic reticulum membrane"/>
    <property type="evidence" value="ECO:0007669"/>
    <property type="project" value="UniProtKB-SubCell"/>
</dbReference>
<dbReference type="GeneID" id="108734374"/>
<evidence type="ECO:0000256" key="10">
    <source>
        <dbReference type="ARBA" id="ARBA00023004"/>
    </source>
</evidence>
<evidence type="ECO:0000256" key="9">
    <source>
        <dbReference type="ARBA" id="ARBA00023002"/>
    </source>
</evidence>
<keyword evidence="16" id="KW-1185">Reference proteome</keyword>
<keyword evidence="5 13" id="KW-0349">Heme</keyword>
<dbReference type="OrthoDB" id="2789670at2759"/>
<evidence type="ECO:0000256" key="14">
    <source>
        <dbReference type="RuleBase" id="RU000461"/>
    </source>
</evidence>
<evidence type="ECO:0000256" key="13">
    <source>
        <dbReference type="PIRSR" id="PIRSR602401-1"/>
    </source>
</evidence>
<comment type="subcellular location">
    <subcellularLocation>
        <location evidence="3">Endoplasmic reticulum membrane</location>
        <topology evidence="3">Peripheral membrane protein</topology>
    </subcellularLocation>
    <subcellularLocation>
        <location evidence="2">Microsome membrane</location>
        <topology evidence="2">Peripheral membrane protein</topology>
    </subcellularLocation>
</comment>
<dbReference type="Gene3D" id="1.10.630.10">
    <property type="entry name" value="Cytochrome P450"/>
    <property type="match status" value="1"/>
</dbReference>
<dbReference type="Proteomes" id="UP000192223">
    <property type="component" value="Unplaced"/>
</dbReference>
<dbReference type="PRINTS" id="PR00385">
    <property type="entry name" value="P450"/>
</dbReference>
<dbReference type="PROSITE" id="PS00086">
    <property type="entry name" value="CYTOCHROME_P450"/>
    <property type="match status" value="1"/>
</dbReference>
<name>A0A1W4WBP7_AGRPL</name>
<dbReference type="GO" id="GO:0005506">
    <property type="term" value="F:iron ion binding"/>
    <property type="evidence" value="ECO:0007669"/>
    <property type="project" value="InterPro"/>
</dbReference>
<dbReference type="InterPro" id="IPR002401">
    <property type="entry name" value="Cyt_P450_E_grp-I"/>
</dbReference>
<keyword evidence="10 13" id="KW-0408">Iron</keyword>
<keyword evidence="8" id="KW-0492">Microsome</keyword>
<dbReference type="SUPFAM" id="SSF48264">
    <property type="entry name" value="Cytochrome P450"/>
    <property type="match status" value="1"/>
</dbReference>
<evidence type="ECO:0000256" key="6">
    <source>
        <dbReference type="ARBA" id="ARBA00022723"/>
    </source>
</evidence>
<protein>
    <submittedName>
        <fullName evidence="17">Probable cytochrome P450 6a13 isoform X1</fullName>
    </submittedName>
</protein>
<dbReference type="InParanoid" id="A0A1W4WBP7"/>
<evidence type="ECO:0000256" key="1">
    <source>
        <dbReference type="ARBA" id="ARBA00001971"/>
    </source>
</evidence>
<evidence type="ECO:0000313" key="16">
    <source>
        <dbReference type="Proteomes" id="UP000192223"/>
    </source>
</evidence>
<dbReference type="AlphaFoldDB" id="A0A1W4WBP7"/>
<dbReference type="FunCoup" id="A0A1W4WBP7">
    <property type="interactions" value="130"/>
</dbReference>
<accession>A0A1W4WBP7</accession>
<sequence length="529" mass="60780">MIFEILISLVLVLSTIIILYLKWTFRYWKSRNVYVPDPSLPFGNVKRVLFGKENFGLLVANIYNTAKAKELPYGGLYFVFKPVFVPVDNKLLKHILITDFQHFTDRLPFVENEYDPLNATLFSLTGAKWKALRTKLTPLFTTGKLKMIFQTLVDCTNNLPHVLDDSIKQKQPLDMKEISARYTTDVLGSVAFGIDCNCLKNPNTEFRIYGKKVFETGIREVVVPLVSVVSPTLMKLLRLQITKVDVEKFFMKIVRETIDYRDNSNCSRNDFMQLLMDLRNQELKVNSSIIENEQNVFYQNGLSLEEIAAQAYVFFAAGFESSSSTLNFLMYEIVQNLDIQQKLREEVQRVLKTHGNKITYDAIQEMTYMDKCVNETMRKYPLPMIPRLCTKDYKVPNSNLIIEKGTPVSIPVYGIHHDPEYYPDPDKFDPERFSEENKNKRPPLTFLPFGEGPRICIGTTSKSNIICANTIIFISGLRLGILQTKVGLACLLRNYKFTLNPKTVVPLEFLGGQFILALKESVWIDAHKV</sequence>
<dbReference type="PANTHER" id="PTHR24292">
    <property type="entry name" value="CYTOCHROME P450"/>
    <property type="match status" value="1"/>
</dbReference>
<dbReference type="PRINTS" id="PR00463">
    <property type="entry name" value="EP450I"/>
</dbReference>
<evidence type="ECO:0000256" key="5">
    <source>
        <dbReference type="ARBA" id="ARBA00022617"/>
    </source>
</evidence>
<evidence type="ECO:0000313" key="17">
    <source>
        <dbReference type="RefSeq" id="XP_018321414.1"/>
    </source>
</evidence>